<dbReference type="AlphaFoldDB" id="A0A8X6TII2"/>
<dbReference type="Pfam" id="PF15009">
    <property type="entry name" value="STING_LBD"/>
    <property type="match status" value="1"/>
</dbReference>
<sequence>MWYYKNYLDRILPHIFERKKQYENKHGIVLPNKLYILCPKSCRIKEYIDDTKYIEHCKELPPYQVCHGGIDKRTYNISVYKINNDGKFFRCALEYAQPLKHLLTFKEHGKITDTEMCSQRDLFCENLKSGVRKSYHDVCELIEYDDEVNEIHNVLLGTPSIQEFMQCPKL</sequence>
<protein>
    <recommendedName>
        <fullName evidence="1">STING ligand-binding domain-containing protein</fullName>
    </recommendedName>
</protein>
<proteinExistence type="predicted"/>
<gene>
    <name evidence="2" type="primary">AVEN_22930_1</name>
    <name evidence="2" type="ORF">NPIL_390471</name>
</gene>
<evidence type="ECO:0000313" key="2">
    <source>
        <dbReference type="EMBL" id="GFT14306.1"/>
    </source>
</evidence>
<dbReference type="GO" id="GO:0061507">
    <property type="term" value="F:2',3'-cyclic GMP-AMP binding"/>
    <property type="evidence" value="ECO:0007669"/>
    <property type="project" value="TreeGrafter"/>
</dbReference>
<dbReference type="GO" id="GO:0000045">
    <property type="term" value="P:autophagosome assembly"/>
    <property type="evidence" value="ECO:0007669"/>
    <property type="project" value="TreeGrafter"/>
</dbReference>
<accession>A0A8X6TII2</accession>
<dbReference type="PANTHER" id="PTHR34339">
    <property type="entry name" value="STIMULATOR OF INTERFERON GENES PROTEIN"/>
    <property type="match status" value="1"/>
</dbReference>
<dbReference type="GO" id="GO:0002218">
    <property type="term" value="P:activation of innate immune response"/>
    <property type="evidence" value="ECO:0007669"/>
    <property type="project" value="InterPro"/>
</dbReference>
<dbReference type="Gene3D" id="3.40.50.12100">
    <property type="entry name" value="Stimulator of interferon genes protein"/>
    <property type="match status" value="1"/>
</dbReference>
<reference evidence="2" key="1">
    <citation type="submission" date="2020-08" db="EMBL/GenBank/DDBJ databases">
        <title>Multicomponent nature underlies the extraordinary mechanical properties of spider dragline silk.</title>
        <authorList>
            <person name="Kono N."/>
            <person name="Nakamura H."/>
            <person name="Mori M."/>
            <person name="Yoshida Y."/>
            <person name="Ohtoshi R."/>
            <person name="Malay A.D."/>
            <person name="Moran D.A.P."/>
            <person name="Tomita M."/>
            <person name="Numata K."/>
            <person name="Arakawa K."/>
        </authorList>
    </citation>
    <scope>NUCLEOTIDE SEQUENCE</scope>
</reference>
<name>A0A8X6TII2_NEPPI</name>
<dbReference type="GO" id="GO:0045087">
    <property type="term" value="P:innate immune response"/>
    <property type="evidence" value="ECO:0007669"/>
    <property type="project" value="TreeGrafter"/>
</dbReference>
<dbReference type="InterPro" id="IPR029158">
    <property type="entry name" value="STING"/>
</dbReference>
<feature type="domain" description="STING ligand-binding" evidence="1">
    <location>
        <begin position="3"/>
        <end position="156"/>
    </location>
</feature>
<dbReference type="GO" id="GO:0035438">
    <property type="term" value="F:cyclic-di-GMP binding"/>
    <property type="evidence" value="ECO:0007669"/>
    <property type="project" value="TreeGrafter"/>
</dbReference>
<dbReference type="Proteomes" id="UP000887013">
    <property type="component" value="Unassembled WGS sequence"/>
</dbReference>
<comment type="caution">
    <text evidence="2">The sequence shown here is derived from an EMBL/GenBank/DDBJ whole genome shotgun (WGS) entry which is preliminary data.</text>
</comment>
<evidence type="ECO:0000259" key="1">
    <source>
        <dbReference type="Pfam" id="PF15009"/>
    </source>
</evidence>
<dbReference type="EMBL" id="BMAW01009525">
    <property type="protein sequence ID" value="GFT14306.1"/>
    <property type="molecule type" value="Genomic_DNA"/>
</dbReference>
<dbReference type="OrthoDB" id="6053839at2759"/>
<dbReference type="GO" id="GO:0005789">
    <property type="term" value="C:endoplasmic reticulum membrane"/>
    <property type="evidence" value="ECO:0007669"/>
    <property type="project" value="TreeGrafter"/>
</dbReference>
<dbReference type="GO" id="GO:0032481">
    <property type="term" value="P:positive regulation of type I interferon production"/>
    <property type="evidence" value="ECO:0007669"/>
    <property type="project" value="InterPro"/>
</dbReference>
<dbReference type="InterPro" id="IPR055432">
    <property type="entry name" value="STING_LBD"/>
</dbReference>
<dbReference type="GO" id="GO:0016239">
    <property type="term" value="P:positive regulation of macroautophagy"/>
    <property type="evidence" value="ECO:0007669"/>
    <property type="project" value="TreeGrafter"/>
</dbReference>
<dbReference type="PANTHER" id="PTHR34339:SF1">
    <property type="entry name" value="STIMULATOR OF INTERFERON GENES PROTEIN"/>
    <property type="match status" value="1"/>
</dbReference>
<evidence type="ECO:0000313" key="3">
    <source>
        <dbReference type="Proteomes" id="UP000887013"/>
    </source>
</evidence>
<dbReference type="GO" id="GO:0005776">
    <property type="term" value="C:autophagosome"/>
    <property type="evidence" value="ECO:0007669"/>
    <property type="project" value="TreeGrafter"/>
</dbReference>
<dbReference type="InterPro" id="IPR038623">
    <property type="entry name" value="STING_C_sf"/>
</dbReference>
<dbReference type="GO" id="GO:0061709">
    <property type="term" value="P:reticulophagy"/>
    <property type="evidence" value="ECO:0007669"/>
    <property type="project" value="TreeGrafter"/>
</dbReference>
<organism evidence="2 3">
    <name type="scientific">Nephila pilipes</name>
    <name type="common">Giant wood spider</name>
    <name type="synonym">Nephila maculata</name>
    <dbReference type="NCBI Taxonomy" id="299642"/>
    <lineage>
        <taxon>Eukaryota</taxon>
        <taxon>Metazoa</taxon>
        <taxon>Ecdysozoa</taxon>
        <taxon>Arthropoda</taxon>
        <taxon>Chelicerata</taxon>
        <taxon>Arachnida</taxon>
        <taxon>Araneae</taxon>
        <taxon>Araneomorphae</taxon>
        <taxon>Entelegynae</taxon>
        <taxon>Araneoidea</taxon>
        <taxon>Nephilidae</taxon>
        <taxon>Nephila</taxon>
    </lineage>
</organism>
<keyword evidence="3" id="KW-1185">Reference proteome</keyword>